<evidence type="ECO:0000256" key="2">
    <source>
        <dbReference type="ARBA" id="ARBA00004229"/>
    </source>
</evidence>
<evidence type="ECO:0000313" key="17">
    <source>
        <dbReference type="Proteomes" id="UP000822688"/>
    </source>
</evidence>
<dbReference type="Gene3D" id="1.10.620.20">
    <property type="entry name" value="Ribonucleotide Reductase, subunit A"/>
    <property type="match status" value="1"/>
</dbReference>
<dbReference type="PIRSF" id="PIRSF000346">
    <property type="entry name" value="Dlt9_acylACP_des"/>
    <property type="match status" value="1"/>
</dbReference>
<feature type="binding site" evidence="14">
    <location>
        <position position="248"/>
    </location>
    <ligand>
        <name>Fe cation</name>
        <dbReference type="ChEBI" id="CHEBI:24875"/>
        <label>2</label>
    </ligand>
</feature>
<evidence type="ECO:0000256" key="7">
    <source>
        <dbReference type="ARBA" id="ARBA00022723"/>
    </source>
</evidence>
<comment type="cofactor">
    <cofactor evidence="14">
        <name>Fe cation</name>
        <dbReference type="ChEBI" id="CHEBI:24875"/>
    </cofactor>
    <text evidence="14">Binds 2 iron ions per subunit.</text>
</comment>
<dbReference type="GO" id="GO:0045300">
    <property type="term" value="F:stearoyl-[ACP] desaturase activity"/>
    <property type="evidence" value="ECO:0007669"/>
    <property type="project" value="InterPro"/>
</dbReference>
<dbReference type="InterPro" id="IPR012348">
    <property type="entry name" value="RNR-like"/>
</dbReference>
<feature type="binding site" evidence="14">
    <location>
        <position position="198"/>
    </location>
    <ligand>
        <name>Fe cation</name>
        <dbReference type="ChEBI" id="CHEBI:24875"/>
        <label>1</label>
    </ligand>
</feature>
<evidence type="ECO:0000256" key="9">
    <source>
        <dbReference type="ARBA" id="ARBA00022946"/>
    </source>
</evidence>
<evidence type="ECO:0008006" key="18">
    <source>
        <dbReference type="Google" id="ProtNLM"/>
    </source>
</evidence>
<dbReference type="GO" id="GO:0046872">
    <property type="term" value="F:metal ion binding"/>
    <property type="evidence" value="ECO:0007669"/>
    <property type="project" value="UniProtKB-KW"/>
</dbReference>
<feature type="binding site" evidence="14">
    <location>
        <position position="195"/>
    </location>
    <ligand>
        <name>Fe cation</name>
        <dbReference type="ChEBI" id="CHEBI:24875"/>
        <label>2</label>
    </ligand>
</feature>
<dbReference type="CDD" id="cd01050">
    <property type="entry name" value="Acyl_ACP_Desat"/>
    <property type="match status" value="1"/>
</dbReference>
<dbReference type="PANTHER" id="PTHR31155:SF36">
    <property type="entry name" value="ACYL-[ACYL-CARRIER-PROTEIN] DESATURASE"/>
    <property type="match status" value="1"/>
</dbReference>
<keyword evidence="4" id="KW-0444">Lipid biosynthesis</keyword>
<evidence type="ECO:0000313" key="16">
    <source>
        <dbReference type="EMBL" id="KAG0589170.1"/>
    </source>
</evidence>
<dbReference type="InterPro" id="IPR005067">
    <property type="entry name" value="Fatty_acid_desaturase-2"/>
</dbReference>
<dbReference type="PANTHER" id="PTHR31155">
    <property type="entry name" value="ACYL- ACYL-CARRIER-PROTEIN DESATURASE-RELATED"/>
    <property type="match status" value="1"/>
</dbReference>
<dbReference type="GO" id="GO:0009507">
    <property type="term" value="C:chloroplast"/>
    <property type="evidence" value="ECO:0007669"/>
    <property type="project" value="UniProtKB-SubCell"/>
</dbReference>
<keyword evidence="11 14" id="KW-0408">Iron</keyword>
<dbReference type="FunFam" id="1.10.620.20:FF:000002">
    <property type="entry name" value="Stearoyl-[acyl-carrier-protein] 9-desaturase, chloroplastic"/>
    <property type="match status" value="1"/>
</dbReference>
<accession>A0A8T0IZM5</accession>
<keyword evidence="17" id="KW-1185">Reference proteome</keyword>
<feature type="compositionally biased region" description="Polar residues" evidence="15">
    <location>
        <begin position="12"/>
        <end position="21"/>
    </location>
</feature>
<evidence type="ECO:0000256" key="5">
    <source>
        <dbReference type="ARBA" id="ARBA00022528"/>
    </source>
</evidence>
<comment type="caution">
    <text evidence="16">The sequence shown here is derived from an EMBL/GenBank/DDBJ whole genome shotgun (WGS) entry which is preliminary data.</text>
</comment>
<proteinExistence type="inferred from homology"/>
<feature type="binding site" evidence="14">
    <location>
        <position position="195"/>
    </location>
    <ligand>
        <name>Fe cation</name>
        <dbReference type="ChEBI" id="CHEBI:24875"/>
        <label>1</label>
    </ligand>
</feature>
<reference evidence="16" key="1">
    <citation type="submission" date="2020-06" db="EMBL/GenBank/DDBJ databases">
        <title>WGS assembly of Ceratodon purpureus strain R40.</title>
        <authorList>
            <person name="Carey S.B."/>
            <person name="Jenkins J."/>
            <person name="Shu S."/>
            <person name="Lovell J.T."/>
            <person name="Sreedasyam A."/>
            <person name="Maumus F."/>
            <person name="Tiley G.P."/>
            <person name="Fernandez-Pozo N."/>
            <person name="Barry K."/>
            <person name="Chen C."/>
            <person name="Wang M."/>
            <person name="Lipzen A."/>
            <person name="Daum C."/>
            <person name="Saski C.A."/>
            <person name="Payton A.C."/>
            <person name="Mcbreen J.C."/>
            <person name="Conrad R.E."/>
            <person name="Kollar L.M."/>
            <person name="Olsson S."/>
            <person name="Huttunen S."/>
            <person name="Landis J.B."/>
            <person name="Wickett N.J."/>
            <person name="Johnson M.G."/>
            <person name="Rensing S.A."/>
            <person name="Grimwood J."/>
            <person name="Schmutz J."/>
            <person name="Mcdaniel S.F."/>
        </authorList>
    </citation>
    <scope>NUCLEOTIDE SEQUENCE</scope>
    <source>
        <strain evidence="16">R40</strain>
    </source>
</reference>
<protein>
    <recommendedName>
        <fullName evidence="18">Acyl-[acyl-carrier-protein] desaturase</fullName>
    </recommendedName>
</protein>
<comment type="subcellular location">
    <subcellularLocation>
        <location evidence="2">Plastid</location>
        <location evidence="2">Chloroplast</location>
    </subcellularLocation>
</comment>
<keyword evidence="5" id="KW-0150">Chloroplast</keyword>
<keyword evidence="12" id="KW-0443">Lipid metabolism</keyword>
<dbReference type="InterPro" id="IPR009078">
    <property type="entry name" value="Ferritin-like_SF"/>
</dbReference>
<dbReference type="GO" id="GO:0006633">
    <property type="term" value="P:fatty acid biosynthetic process"/>
    <property type="evidence" value="ECO:0007669"/>
    <property type="project" value="UniProtKB-KW"/>
</dbReference>
<dbReference type="Pfam" id="PF03405">
    <property type="entry name" value="FA_desaturase_2"/>
    <property type="match status" value="1"/>
</dbReference>
<comment type="cofactor">
    <cofactor evidence="1">
        <name>Fe(2+)</name>
        <dbReference type="ChEBI" id="CHEBI:29033"/>
    </cofactor>
</comment>
<dbReference type="EMBL" id="CM026421">
    <property type="protein sequence ID" value="KAG0589170.1"/>
    <property type="molecule type" value="Genomic_DNA"/>
</dbReference>
<comment type="similarity">
    <text evidence="3">Belongs to the fatty acid desaturase type 2 family.</text>
</comment>
<sequence length="419" mass="48270">MASKGLLESQMRVATQPTPSFSGRRRLEEKPTSSVASLRRWKPLKVVMTSSPPRERQVMRDTTLHDHKALTPYQPWTRHEPEQVPVEKLEVIASLDSWAQENLLPLLKPVSKSWQPQDFLPDASSESFFDEVRELQSRARELPDDYLVCLVGDMITEEALPTYQTMFNTFEGVRDKTGCSPTPWGVWIRAWTAEENRHGDLLNRYLYLSGRVDMCMVERTTQYLIGSGMEPHIDQNPYNGFIYTSFQERATFISHGNTARHAKQLGEHKLATICGIIASDEKRHEIAYSRIVSKLFELDPSGTMLSFQEMMKKKITMPAHLMYDGDNDHLFDDYSSVAQRCGVYTAQDYASIMEHLIDLWNVKSLTGLSSEAQKAQEFVCKLPARIHRLAERTQRRARGEVPRRRAFSWIHNKEVDLFL</sequence>
<evidence type="ECO:0000256" key="1">
    <source>
        <dbReference type="ARBA" id="ARBA00001954"/>
    </source>
</evidence>
<keyword evidence="10" id="KW-0560">Oxidoreductase</keyword>
<name>A0A8T0IZM5_CERPU</name>
<evidence type="ECO:0000256" key="3">
    <source>
        <dbReference type="ARBA" id="ARBA00008749"/>
    </source>
</evidence>
<feature type="binding site" evidence="14">
    <location>
        <position position="281"/>
    </location>
    <ligand>
        <name>Fe cation</name>
        <dbReference type="ChEBI" id="CHEBI:24875"/>
        <label>1</label>
    </ligand>
</feature>
<evidence type="ECO:0000256" key="4">
    <source>
        <dbReference type="ARBA" id="ARBA00022516"/>
    </source>
</evidence>
<keyword evidence="7 14" id="KW-0479">Metal-binding</keyword>
<evidence type="ECO:0000256" key="15">
    <source>
        <dbReference type="SAM" id="MobiDB-lite"/>
    </source>
</evidence>
<evidence type="ECO:0000256" key="13">
    <source>
        <dbReference type="ARBA" id="ARBA00023160"/>
    </source>
</evidence>
<evidence type="ECO:0000256" key="12">
    <source>
        <dbReference type="ARBA" id="ARBA00023098"/>
    </source>
</evidence>
<feature type="binding site" evidence="14">
    <location>
        <position position="284"/>
    </location>
    <ligand>
        <name>Fe cation</name>
        <dbReference type="ChEBI" id="CHEBI:24875"/>
        <label>2</label>
    </ligand>
</feature>
<feature type="binding site" evidence="14">
    <location>
        <position position="157"/>
    </location>
    <ligand>
        <name>Fe cation</name>
        <dbReference type="ChEBI" id="CHEBI:24875"/>
        <label>1</label>
    </ligand>
</feature>
<gene>
    <name evidence="16" type="ORF">KC19_1G000700</name>
</gene>
<feature type="binding site" evidence="14">
    <location>
        <position position="281"/>
    </location>
    <ligand>
        <name>Fe cation</name>
        <dbReference type="ChEBI" id="CHEBI:24875"/>
        <label>2</label>
    </ligand>
</feature>
<dbReference type="AlphaFoldDB" id="A0A8T0IZM5"/>
<evidence type="ECO:0000256" key="8">
    <source>
        <dbReference type="ARBA" id="ARBA00022832"/>
    </source>
</evidence>
<organism evidence="16 17">
    <name type="scientific">Ceratodon purpureus</name>
    <name type="common">Fire moss</name>
    <name type="synonym">Dicranum purpureum</name>
    <dbReference type="NCBI Taxonomy" id="3225"/>
    <lineage>
        <taxon>Eukaryota</taxon>
        <taxon>Viridiplantae</taxon>
        <taxon>Streptophyta</taxon>
        <taxon>Embryophyta</taxon>
        <taxon>Bryophyta</taxon>
        <taxon>Bryophytina</taxon>
        <taxon>Bryopsida</taxon>
        <taxon>Dicranidae</taxon>
        <taxon>Pseudoditrichales</taxon>
        <taxon>Ditrichaceae</taxon>
        <taxon>Ceratodon</taxon>
    </lineage>
</organism>
<dbReference type="SUPFAM" id="SSF47240">
    <property type="entry name" value="Ferritin-like"/>
    <property type="match status" value="1"/>
</dbReference>
<evidence type="ECO:0000256" key="14">
    <source>
        <dbReference type="PIRSR" id="PIRSR000346-1"/>
    </source>
</evidence>
<dbReference type="Proteomes" id="UP000822688">
    <property type="component" value="Chromosome 1"/>
</dbReference>
<keyword evidence="6" id="KW-0934">Plastid</keyword>
<evidence type="ECO:0000256" key="6">
    <source>
        <dbReference type="ARBA" id="ARBA00022640"/>
    </source>
</evidence>
<keyword evidence="8" id="KW-0276">Fatty acid metabolism</keyword>
<keyword evidence="9" id="KW-0809">Transit peptide</keyword>
<evidence type="ECO:0000256" key="11">
    <source>
        <dbReference type="ARBA" id="ARBA00023004"/>
    </source>
</evidence>
<keyword evidence="13" id="KW-0275">Fatty acid biosynthesis</keyword>
<evidence type="ECO:0000256" key="10">
    <source>
        <dbReference type="ARBA" id="ARBA00023002"/>
    </source>
</evidence>
<feature type="region of interest" description="Disordered" evidence="15">
    <location>
        <begin position="1"/>
        <end position="34"/>
    </location>
</feature>